<keyword evidence="2" id="KW-1185">Reference proteome</keyword>
<gene>
    <name evidence="1" type="ORF">F543_2360</name>
</gene>
<dbReference type="EMBL" id="CP006955">
    <property type="protein sequence ID" value="AHG83100.1"/>
    <property type="molecule type" value="Genomic_DNA"/>
</dbReference>
<evidence type="ECO:0000313" key="1">
    <source>
        <dbReference type="EMBL" id="AHG83100.1"/>
    </source>
</evidence>
<evidence type="ECO:0008006" key="3">
    <source>
        <dbReference type="Google" id="ProtNLM"/>
    </source>
</evidence>
<accession>A0ABM5PB22</accession>
<sequence length="121" mass="13739">MTIKYIEKAIEDENTGADVKYHEITAVNIDYKNRYASVTVESYISLKTKQAGKSPVGSPITLSFSDNVPCMDENPIDYFYQRLTAPLPEDYVEPSEEEKYQGWINPYLFAGGKIKEISEAK</sequence>
<protein>
    <recommendedName>
        <fullName evidence="3">Phage protein</fullName>
    </recommendedName>
</protein>
<evidence type="ECO:0000313" key="2">
    <source>
        <dbReference type="Proteomes" id="UP000019092"/>
    </source>
</evidence>
<name>A0ABM5PB22_BIBTR</name>
<dbReference type="Proteomes" id="UP000019092">
    <property type="component" value="Chromosome"/>
</dbReference>
<proteinExistence type="predicted"/>
<dbReference type="RefSeq" id="WP_051410823.1">
    <property type="nucleotide sequence ID" value="NZ_CP006955.1"/>
</dbReference>
<organism evidence="1 2">
    <name type="scientific">Bibersteinia trehalosi USDA-ARS-USMARC-189</name>
    <dbReference type="NCBI Taxonomy" id="1263831"/>
    <lineage>
        <taxon>Bacteria</taxon>
        <taxon>Pseudomonadati</taxon>
        <taxon>Pseudomonadota</taxon>
        <taxon>Gammaproteobacteria</taxon>
        <taxon>Pasteurellales</taxon>
        <taxon>Pasteurellaceae</taxon>
        <taxon>Bibersteinia</taxon>
    </lineage>
</organism>
<reference evidence="1 2" key="1">
    <citation type="submission" date="2013-12" db="EMBL/GenBank/DDBJ databases">
        <title>Annotation of the Bibersteinia trehalosi USDA-ARS-USMARC-189 complete genome.</title>
        <authorList>
            <person name="Harhay G.P."/>
            <person name="McVey S."/>
            <person name="Clawson M.L."/>
            <person name="Bono J."/>
            <person name="Heaton M.P."/>
            <person name="Chitko-Mckown C.G."/>
            <person name="Harhay D.M."/>
            <person name="Smith T.P.L."/>
        </authorList>
    </citation>
    <scope>NUCLEOTIDE SEQUENCE [LARGE SCALE GENOMIC DNA]</scope>
    <source>
        <strain evidence="1 2">USDA-ARS-USMARC-189</strain>
    </source>
</reference>